<reference evidence="4" key="4">
    <citation type="journal article" date="2008" name="Nucleic Acids Res.">
        <title>The rice annotation project database (RAP-DB): 2008 update.</title>
        <authorList>
            <consortium name="The rice annotation project (RAP)"/>
        </authorList>
    </citation>
    <scope>GENOME REANNOTATION</scope>
    <source>
        <strain evidence="4">cv. Nipponbare</strain>
    </source>
</reference>
<accession>Q6ZLK9</accession>
<sequence>MQPMLTTTLDLDILVALVTLAVPLIPPPPPPPPPPPELLGSTTAGIARIHHRRRSPALYSPVFSTTWSRADHECSKKIKPGFTTC</sequence>
<proteinExistence type="predicted"/>
<name>Q6ZLK9_ORYSJ</name>
<evidence type="ECO:0000256" key="1">
    <source>
        <dbReference type="SAM" id="SignalP"/>
    </source>
</evidence>
<dbReference type="AlphaFoldDB" id="Q6ZLK9"/>
<evidence type="ECO:0000313" key="2">
    <source>
        <dbReference type="EMBL" id="BAC82951.1"/>
    </source>
</evidence>
<protein>
    <recommendedName>
        <fullName evidence="5">Secreted protein</fullName>
    </recommendedName>
</protein>
<keyword evidence="1" id="KW-0732">Signal</keyword>
<dbReference type="Proteomes" id="UP000000763">
    <property type="component" value="Chromosome 7"/>
</dbReference>
<evidence type="ECO:0000313" key="4">
    <source>
        <dbReference type="Proteomes" id="UP000000763"/>
    </source>
</evidence>
<evidence type="ECO:0008006" key="5">
    <source>
        <dbReference type="Google" id="ProtNLM"/>
    </source>
</evidence>
<reference evidence="2" key="1">
    <citation type="submission" date="2001-06" db="EMBL/GenBank/DDBJ databases">
        <title>Oryza sativa nipponbare(GA3) genomic DNA, chromosome 7, BAC clone:OJ1118_D07.</title>
        <authorList>
            <person name="Sasaki T."/>
            <person name="Matsumoto T."/>
            <person name="Yamamoto K."/>
        </authorList>
    </citation>
    <scope>NUCLEOTIDE SEQUENCE</scope>
</reference>
<dbReference type="EMBL" id="AP003742">
    <property type="protein sequence ID" value="BAC82951.1"/>
    <property type="molecule type" value="Genomic_DNA"/>
</dbReference>
<feature type="signal peptide" evidence="1">
    <location>
        <begin position="1"/>
        <end position="21"/>
    </location>
</feature>
<reference evidence="3" key="2">
    <citation type="submission" date="2001-11" db="EMBL/GenBank/DDBJ databases">
        <title>Oryza sativa nipponbare(GA3) genomic DNA, chromosome 7, PAC clone:P0507H12.</title>
        <authorList>
            <person name="Sasaki T."/>
            <person name="Matsumoto T."/>
            <person name="Yamamoto K."/>
        </authorList>
    </citation>
    <scope>NUCLEOTIDE SEQUENCE</scope>
</reference>
<dbReference type="EMBL" id="AP004338">
    <property type="protein sequence ID" value="BAD30611.1"/>
    <property type="molecule type" value="Genomic_DNA"/>
</dbReference>
<organism evidence="2 4">
    <name type="scientific">Oryza sativa subsp. japonica</name>
    <name type="common">Rice</name>
    <dbReference type="NCBI Taxonomy" id="39947"/>
    <lineage>
        <taxon>Eukaryota</taxon>
        <taxon>Viridiplantae</taxon>
        <taxon>Streptophyta</taxon>
        <taxon>Embryophyta</taxon>
        <taxon>Tracheophyta</taxon>
        <taxon>Spermatophyta</taxon>
        <taxon>Magnoliopsida</taxon>
        <taxon>Liliopsida</taxon>
        <taxon>Poales</taxon>
        <taxon>Poaceae</taxon>
        <taxon>BOP clade</taxon>
        <taxon>Oryzoideae</taxon>
        <taxon>Oryzeae</taxon>
        <taxon>Oryzinae</taxon>
        <taxon>Oryza</taxon>
        <taxon>Oryza sativa</taxon>
    </lineage>
</organism>
<evidence type="ECO:0000313" key="3">
    <source>
        <dbReference type="EMBL" id="BAD30611.1"/>
    </source>
</evidence>
<feature type="chain" id="PRO_5010143076" description="Secreted protein" evidence="1">
    <location>
        <begin position="22"/>
        <end position="85"/>
    </location>
</feature>
<reference evidence="4" key="3">
    <citation type="journal article" date="2005" name="Nature">
        <title>The map-based sequence of the rice genome.</title>
        <authorList>
            <consortium name="International rice genome sequencing project (IRGSP)"/>
            <person name="Matsumoto T."/>
            <person name="Wu J."/>
            <person name="Kanamori H."/>
            <person name="Katayose Y."/>
            <person name="Fujisawa M."/>
            <person name="Namiki N."/>
            <person name="Mizuno H."/>
            <person name="Yamamoto K."/>
            <person name="Antonio B.A."/>
            <person name="Baba T."/>
            <person name="Sakata K."/>
            <person name="Nagamura Y."/>
            <person name="Aoki H."/>
            <person name="Arikawa K."/>
            <person name="Arita K."/>
            <person name="Bito T."/>
            <person name="Chiden Y."/>
            <person name="Fujitsuka N."/>
            <person name="Fukunaka R."/>
            <person name="Hamada M."/>
            <person name="Harada C."/>
            <person name="Hayashi A."/>
            <person name="Hijishita S."/>
            <person name="Honda M."/>
            <person name="Hosokawa S."/>
            <person name="Ichikawa Y."/>
            <person name="Idonuma A."/>
            <person name="Iijima M."/>
            <person name="Ikeda M."/>
            <person name="Ikeno M."/>
            <person name="Ito K."/>
            <person name="Ito S."/>
            <person name="Ito T."/>
            <person name="Ito Y."/>
            <person name="Ito Y."/>
            <person name="Iwabuchi A."/>
            <person name="Kamiya K."/>
            <person name="Karasawa W."/>
            <person name="Kurita K."/>
            <person name="Katagiri S."/>
            <person name="Kikuta A."/>
            <person name="Kobayashi H."/>
            <person name="Kobayashi N."/>
            <person name="Machita K."/>
            <person name="Maehara T."/>
            <person name="Masukawa M."/>
            <person name="Mizubayashi T."/>
            <person name="Mukai Y."/>
            <person name="Nagasaki H."/>
            <person name="Nagata Y."/>
            <person name="Naito S."/>
            <person name="Nakashima M."/>
            <person name="Nakama Y."/>
            <person name="Nakamichi Y."/>
            <person name="Nakamura M."/>
            <person name="Meguro A."/>
            <person name="Negishi M."/>
            <person name="Ohta I."/>
            <person name="Ohta T."/>
            <person name="Okamoto M."/>
            <person name="Ono N."/>
            <person name="Saji S."/>
            <person name="Sakaguchi M."/>
            <person name="Sakai K."/>
            <person name="Shibata M."/>
            <person name="Shimokawa T."/>
            <person name="Song J."/>
            <person name="Takazaki Y."/>
            <person name="Terasawa K."/>
            <person name="Tsugane M."/>
            <person name="Tsuji K."/>
            <person name="Ueda S."/>
            <person name="Waki K."/>
            <person name="Yamagata H."/>
            <person name="Yamamoto M."/>
            <person name="Yamamoto S."/>
            <person name="Yamane H."/>
            <person name="Yoshiki S."/>
            <person name="Yoshihara R."/>
            <person name="Yukawa K."/>
            <person name="Zhong H."/>
            <person name="Yano M."/>
            <person name="Yuan Q."/>
            <person name="Ouyang S."/>
            <person name="Liu J."/>
            <person name="Jones K.M."/>
            <person name="Gansberger K."/>
            <person name="Moffat K."/>
            <person name="Hill J."/>
            <person name="Bera J."/>
            <person name="Fadrosh D."/>
            <person name="Jin S."/>
            <person name="Johri S."/>
            <person name="Kim M."/>
            <person name="Overton L."/>
            <person name="Reardon M."/>
            <person name="Tsitrin T."/>
            <person name="Vuong H."/>
            <person name="Weaver B."/>
            <person name="Ciecko A."/>
            <person name="Tallon L."/>
            <person name="Jackson J."/>
            <person name="Pai G."/>
            <person name="Aken S.V."/>
            <person name="Utterback T."/>
            <person name="Reidmuller S."/>
            <person name="Feldblyum T."/>
            <person name="Hsiao J."/>
            <person name="Zismann V."/>
            <person name="Iobst S."/>
            <person name="de Vazeille A.R."/>
            <person name="Buell C.R."/>
            <person name="Ying K."/>
            <person name="Li Y."/>
            <person name="Lu T."/>
            <person name="Huang Y."/>
            <person name="Zhao Q."/>
            <person name="Feng Q."/>
            <person name="Zhang L."/>
            <person name="Zhu J."/>
            <person name="Weng Q."/>
            <person name="Mu J."/>
            <person name="Lu Y."/>
            <person name="Fan D."/>
            <person name="Liu Y."/>
            <person name="Guan J."/>
            <person name="Zhang Y."/>
            <person name="Yu S."/>
            <person name="Liu X."/>
            <person name="Zhang Y."/>
            <person name="Hong G."/>
            <person name="Han B."/>
            <person name="Choisne N."/>
            <person name="Demange N."/>
            <person name="Orjeda G."/>
            <person name="Samain S."/>
            <person name="Cattolico L."/>
            <person name="Pelletier E."/>
            <person name="Couloux A."/>
            <person name="Segurens B."/>
            <person name="Wincker P."/>
            <person name="D'Hont A."/>
            <person name="Scarpelli C."/>
            <person name="Weissenbach J."/>
            <person name="Salanoubat M."/>
            <person name="Quetier F."/>
            <person name="Yu Y."/>
            <person name="Kim H.R."/>
            <person name="Rambo T."/>
            <person name="Currie J."/>
            <person name="Collura K."/>
            <person name="Luo M."/>
            <person name="Yang T."/>
            <person name="Ammiraju J.S.S."/>
            <person name="Engler F."/>
            <person name="Soderlund C."/>
            <person name="Wing R.A."/>
            <person name="Palmer L.E."/>
            <person name="de la Bastide M."/>
            <person name="Spiegel L."/>
            <person name="Nascimento L."/>
            <person name="Zutavern T."/>
            <person name="O'Shaughnessy A."/>
            <person name="Dike S."/>
            <person name="Dedhia N."/>
            <person name="Preston R."/>
            <person name="Balija V."/>
            <person name="McCombie W.R."/>
            <person name="Chow T."/>
            <person name="Chen H."/>
            <person name="Chung M."/>
            <person name="Chen C."/>
            <person name="Shaw J."/>
            <person name="Wu H."/>
            <person name="Hsiao K."/>
            <person name="Chao Y."/>
            <person name="Chu M."/>
            <person name="Cheng C."/>
            <person name="Hour A."/>
            <person name="Lee P."/>
            <person name="Lin S."/>
            <person name="Lin Y."/>
            <person name="Liou J."/>
            <person name="Liu S."/>
            <person name="Hsing Y."/>
            <person name="Raghuvanshi S."/>
            <person name="Mohanty A."/>
            <person name="Bharti A.K."/>
            <person name="Gaur A."/>
            <person name="Gupta V."/>
            <person name="Kumar D."/>
            <person name="Ravi V."/>
            <person name="Vij S."/>
            <person name="Kapur A."/>
            <person name="Khurana P."/>
            <person name="Khurana P."/>
            <person name="Khurana J.P."/>
            <person name="Tyagi A.K."/>
            <person name="Gaikwad K."/>
            <person name="Singh A."/>
            <person name="Dalal V."/>
            <person name="Srivastava S."/>
            <person name="Dixit A."/>
            <person name="Pal A.K."/>
            <person name="Ghazi I.A."/>
            <person name="Yadav M."/>
            <person name="Pandit A."/>
            <person name="Bhargava A."/>
            <person name="Sureshbabu K."/>
            <person name="Batra K."/>
            <person name="Sharma T.R."/>
            <person name="Mohapatra T."/>
            <person name="Singh N.K."/>
            <person name="Messing J."/>
            <person name="Nelson A.B."/>
            <person name="Fuks G."/>
            <person name="Kavchok S."/>
            <person name="Keizer G."/>
            <person name="Linton E."/>
            <person name="Llaca V."/>
            <person name="Song R."/>
            <person name="Tanyolac B."/>
            <person name="Young S."/>
            <person name="Ho-Il K."/>
            <person name="Hahn J.H."/>
            <person name="Sangsakoo G."/>
            <person name="Vanavichit A."/>
            <person name="de Mattos Luiz.A.T."/>
            <person name="Zimmer P.D."/>
            <person name="Malone G."/>
            <person name="Dellagostin O."/>
            <person name="de Oliveira A.C."/>
            <person name="Bevan M."/>
            <person name="Bancroft I."/>
            <person name="Minx P."/>
            <person name="Cordum H."/>
            <person name="Wilson R."/>
            <person name="Cheng Z."/>
            <person name="Jin W."/>
            <person name="Jiang J."/>
            <person name="Leong S.A."/>
            <person name="Iwama H."/>
            <person name="Gojobori T."/>
            <person name="Itoh T."/>
            <person name="Niimura Y."/>
            <person name="Fujii Y."/>
            <person name="Habara T."/>
            <person name="Sakai H."/>
            <person name="Sato Y."/>
            <person name="Wilson G."/>
            <person name="Kumar K."/>
            <person name="McCouch S."/>
            <person name="Juretic N."/>
            <person name="Hoen D."/>
            <person name="Wright S."/>
            <person name="Bruskiewich R."/>
            <person name="Bureau T."/>
            <person name="Miyao A."/>
            <person name="Hirochika H."/>
            <person name="Nishikawa T."/>
            <person name="Kadowaki K."/>
            <person name="Sugiura M."/>
            <person name="Burr B."/>
            <person name="Sasaki T."/>
        </authorList>
    </citation>
    <scope>NUCLEOTIDE SEQUENCE [LARGE SCALE GENOMIC DNA]</scope>
    <source>
        <strain evidence="4">cv. Nipponbare</strain>
    </source>
</reference>
<gene>
    <name evidence="2" type="ORF">OJ1118_D07.25</name>
    <name evidence="3" type="ORF">P0507H12.10</name>
</gene>